<evidence type="ECO:0000313" key="1">
    <source>
        <dbReference type="EMBL" id="KAI4307531.1"/>
    </source>
</evidence>
<dbReference type="Proteomes" id="UP000828941">
    <property type="component" value="Chromosome 12"/>
</dbReference>
<sequence length="748" mass="82599">MHARQRSPGNGFRSSSMGMGMNLGASRTSPEGSIRGSHGFYASEYRHLNRDGGFGRGRSNPKSSFPHPPQPPSSRKGDIFMEAGRLAAEYLVSQGLLPPNVLSTKWHNSSFKKHTSGELREFRQQDEDNLQIPLEGRTSALARLGNTIPDTPSGRRKFGLDRRRGGSFRSNSYDWGREYKRSGSWSDRLGASPDIKDDDEIDDDTVTRYHDEEEKQQVSTGVDNGSLKSNSNEFAPKIEDGNDLDTGIDKDPGSTSSEMDLKASSSGVAIDTYSTEVEFTKSSNDFEDMSPGDKLAVDSSTDDVIEKPSISKNFSFPLSAKESHKSSSNCTDLLAFCKSVKVPTRTRSALTYRGLKVDPLLNNGEENTQRIGSLEGSEVLTEDESIKGSSSGNLLSDKTYDLKNIDSGITKVQSVHSAETVKELDADNNSEQDASVRFQSCQDRVYMHDNDQESNLQLPEYGSCNTMVEERGVKREAEADDVREEAKKMKEWLPSIVPRTEDYFLSNNSIQKKDSSGEDEISPDDKVIVTSDHGSLMSNPQFTQSGDRPFLQCSEEKQPSPSSFRTCDLNLIEASEIHESHDDDPITIYPSVPETKKVVAPVDVDLSIRQANASGEFSTHATGVKEIEVIDLEDDSAQEEKSVHNVERKTEAMFPCLEGFPNHPHNTADIHDVQDGYGLMISELLGSDFPNCSSVPGDINSVHNEMGLHNGTGALGEDDSIYMSLGEIPLSFLRTWEQPPSQEYEKPF</sequence>
<name>A0ACB9LDK8_BAUVA</name>
<dbReference type="EMBL" id="CM039437">
    <property type="protein sequence ID" value="KAI4307531.1"/>
    <property type="molecule type" value="Genomic_DNA"/>
</dbReference>
<evidence type="ECO:0000313" key="2">
    <source>
        <dbReference type="Proteomes" id="UP000828941"/>
    </source>
</evidence>
<comment type="caution">
    <text evidence="1">The sequence shown here is derived from an EMBL/GenBank/DDBJ whole genome shotgun (WGS) entry which is preliminary data.</text>
</comment>
<accession>A0ACB9LDK8</accession>
<reference evidence="1 2" key="1">
    <citation type="journal article" date="2022" name="DNA Res.">
        <title>Chromosomal-level genome assembly of the orchid tree Bauhinia variegata (Leguminosae; Cercidoideae) supports the allotetraploid origin hypothesis of Bauhinia.</title>
        <authorList>
            <person name="Zhong Y."/>
            <person name="Chen Y."/>
            <person name="Zheng D."/>
            <person name="Pang J."/>
            <person name="Liu Y."/>
            <person name="Luo S."/>
            <person name="Meng S."/>
            <person name="Qian L."/>
            <person name="Wei D."/>
            <person name="Dai S."/>
            <person name="Zhou R."/>
        </authorList>
    </citation>
    <scope>NUCLEOTIDE SEQUENCE [LARGE SCALE GENOMIC DNA]</scope>
    <source>
        <strain evidence="1">BV-YZ2020</strain>
    </source>
</reference>
<protein>
    <submittedName>
        <fullName evidence="1">Uncharacterized protein</fullName>
    </submittedName>
</protein>
<proteinExistence type="predicted"/>
<gene>
    <name evidence="1" type="ORF">L6164_030707</name>
</gene>
<organism evidence="1 2">
    <name type="scientific">Bauhinia variegata</name>
    <name type="common">Purple orchid tree</name>
    <name type="synonym">Phanera variegata</name>
    <dbReference type="NCBI Taxonomy" id="167791"/>
    <lineage>
        <taxon>Eukaryota</taxon>
        <taxon>Viridiplantae</taxon>
        <taxon>Streptophyta</taxon>
        <taxon>Embryophyta</taxon>
        <taxon>Tracheophyta</taxon>
        <taxon>Spermatophyta</taxon>
        <taxon>Magnoliopsida</taxon>
        <taxon>eudicotyledons</taxon>
        <taxon>Gunneridae</taxon>
        <taxon>Pentapetalae</taxon>
        <taxon>rosids</taxon>
        <taxon>fabids</taxon>
        <taxon>Fabales</taxon>
        <taxon>Fabaceae</taxon>
        <taxon>Cercidoideae</taxon>
        <taxon>Cercideae</taxon>
        <taxon>Bauhiniinae</taxon>
        <taxon>Bauhinia</taxon>
    </lineage>
</organism>
<keyword evidence="2" id="KW-1185">Reference proteome</keyword>